<name>A0AAU8J1I1_9ACTN</name>
<dbReference type="RefSeq" id="WP_353946045.1">
    <property type="nucleotide sequence ID" value="NZ_CP159534.1"/>
</dbReference>
<evidence type="ECO:0000313" key="1">
    <source>
        <dbReference type="EMBL" id="XCJ74607.1"/>
    </source>
</evidence>
<organism evidence="1">
    <name type="scientific">Streptomyces tabacisoli</name>
    <dbReference type="NCBI Taxonomy" id="3156398"/>
    <lineage>
        <taxon>Bacteria</taxon>
        <taxon>Bacillati</taxon>
        <taxon>Actinomycetota</taxon>
        <taxon>Actinomycetes</taxon>
        <taxon>Kitasatosporales</taxon>
        <taxon>Streptomycetaceae</taxon>
        <taxon>Streptomyces</taxon>
    </lineage>
</organism>
<evidence type="ECO:0008006" key="2">
    <source>
        <dbReference type="Google" id="ProtNLM"/>
    </source>
</evidence>
<dbReference type="EMBL" id="CP159534">
    <property type="protein sequence ID" value="XCJ74607.1"/>
    <property type="molecule type" value="Genomic_DNA"/>
</dbReference>
<reference evidence="1" key="1">
    <citation type="submission" date="2024-06" db="EMBL/GenBank/DDBJ databases">
        <title>Streptomyces sp. strain HUAS MG91 genome sequences.</title>
        <authorList>
            <person name="Mo P."/>
        </authorList>
    </citation>
    <scope>NUCLEOTIDE SEQUENCE</scope>
    <source>
        <strain evidence="1">HUAS MG91</strain>
    </source>
</reference>
<protein>
    <recommendedName>
        <fullName evidence="2">Resolvase/invertase-type recombinase catalytic domain-containing protein</fullName>
    </recommendedName>
</protein>
<accession>A0AAU8J1I1</accession>
<proteinExistence type="predicted"/>
<dbReference type="AlphaFoldDB" id="A0AAU8J1I1"/>
<sequence length="126" mass="13984">MPTHAEPVSPVVLYVCADRSPAGPGAAAQCARTEGQAFAQERGLTIAEVVTDTYGEPDPVRRTGWRRVRQLVQTGHVTEVLVRWPCAIAPESAHELRHRETTWLQDHGVRLRYTWAPLSARSDEAC</sequence>
<gene>
    <name evidence="1" type="ORF">ABII15_33580</name>
</gene>
<dbReference type="KEGG" id="stac:ABII15_33580"/>